<name>A0A316M0V5_9CLOT</name>
<organism evidence="1 2">
    <name type="scientific">Clostridium cadaveris</name>
    <dbReference type="NCBI Taxonomy" id="1529"/>
    <lineage>
        <taxon>Bacteria</taxon>
        <taxon>Bacillati</taxon>
        <taxon>Bacillota</taxon>
        <taxon>Clostridia</taxon>
        <taxon>Eubacteriales</taxon>
        <taxon>Clostridiaceae</taxon>
        <taxon>Clostridium</taxon>
    </lineage>
</organism>
<evidence type="ECO:0000313" key="2">
    <source>
        <dbReference type="Proteomes" id="UP000246114"/>
    </source>
</evidence>
<reference evidence="1 2" key="1">
    <citation type="submission" date="2018-03" db="EMBL/GenBank/DDBJ databases">
        <title>The uncultured portion of the human microbiome is neutrally assembled.</title>
        <authorList>
            <person name="Jeraldo P."/>
            <person name="Boardman L."/>
            <person name="White B.A."/>
            <person name="Nelson H."/>
            <person name="Goldenfeld N."/>
            <person name="Chia N."/>
        </authorList>
    </citation>
    <scope>NUCLEOTIDE SEQUENCE [LARGE SCALE GENOMIC DNA]</scope>
    <source>
        <strain evidence="1">CIM:MAG 903</strain>
    </source>
</reference>
<dbReference type="RefSeq" id="WP_168972108.1">
    <property type="nucleotide sequence ID" value="NZ_JABAGG010000006.1"/>
</dbReference>
<protein>
    <submittedName>
        <fullName evidence="1">Nucleoid-associated protein</fullName>
    </submittedName>
</protein>
<gene>
    <name evidence="1" type="ORF">DBY38_12675</name>
</gene>
<accession>A0A316M0V5</accession>
<dbReference type="EMBL" id="QAMZ01000053">
    <property type="protein sequence ID" value="PWL51794.1"/>
    <property type="molecule type" value="Genomic_DNA"/>
</dbReference>
<proteinExistence type="predicted"/>
<sequence length="340" mass="40128">MEYIKEINIMEAIIHVLDNNSDEPVLNDYQLELNEGTYTFLLKHVEKCLKDEKLRYAKFNPGRSIVKEASEEYFNGRDNLTNISKELSIRLFNFMRANRDIPSCDLCVLSIVTEYGPMIAILKMDYVKNFTHKIDIIENKIGINIINGFGLSTSKQKIEKAAFIKPTREGQKFNVMVLDKVKRQIDKDEYGSNYFTDNYLNCSLIMNERDNTKNFLTKSEYWIRNNIVDDAEKQESIRDNIKNALLNNEKIEIDSFSNNLDEDMKLNYRMFMEQFIEPDFKVDKVYAEKKLNRIRLKIDKDIDLYISDESYRDKNKFEIVKNGDGSINMILKYINNYIEK</sequence>
<comment type="caution">
    <text evidence="1">The sequence shown here is derived from an EMBL/GenBank/DDBJ whole genome shotgun (WGS) entry which is preliminary data.</text>
</comment>
<dbReference type="AlphaFoldDB" id="A0A316M0V5"/>
<dbReference type="GO" id="GO:0009295">
    <property type="term" value="C:nucleoid"/>
    <property type="evidence" value="ECO:0007669"/>
    <property type="project" value="InterPro"/>
</dbReference>
<dbReference type="InterPro" id="IPR007358">
    <property type="entry name" value="Nucleoid_associated_NdpA"/>
</dbReference>
<dbReference type="Proteomes" id="UP000246114">
    <property type="component" value="Unassembled WGS sequence"/>
</dbReference>
<evidence type="ECO:0000313" key="1">
    <source>
        <dbReference type="EMBL" id="PWL51794.1"/>
    </source>
</evidence>
<dbReference type="Pfam" id="PF04245">
    <property type="entry name" value="NA37"/>
    <property type="match status" value="1"/>
</dbReference>